<evidence type="ECO:0000313" key="15">
    <source>
        <dbReference type="EMBL" id="CAD9327194.1"/>
    </source>
</evidence>
<dbReference type="PROSITE" id="PS01085">
    <property type="entry name" value="RIBUL_P_3_EPIMER_1"/>
    <property type="match status" value="1"/>
</dbReference>
<dbReference type="Pfam" id="PF00834">
    <property type="entry name" value="Ribul_P_3_epim"/>
    <property type="match status" value="1"/>
</dbReference>
<dbReference type="InterPro" id="IPR026019">
    <property type="entry name" value="Ribul_P_3_epim"/>
</dbReference>
<evidence type="ECO:0000256" key="13">
    <source>
        <dbReference type="PIRSR" id="PIRSR001461-3"/>
    </source>
</evidence>
<evidence type="ECO:0000256" key="8">
    <source>
        <dbReference type="ARBA" id="ARBA00022723"/>
    </source>
</evidence>
<dbReference type="InterPro" id="IPR000056">
    <property type="entry name" value="Ribul_P_3_epim-like"/>
</dbReference>
<evidence type="ECO:0000256" key="14">
    <source>
        <dbReference type="SAM" id="MobiDB-lite"/>
    </source>
</evidence>
<keyword evidence="9 10" id="KW-0413">Isomerase</keyword>
<dbReference type="EMBL" id="HBGO01007344">
    <property type="protein sequence ID" value="CAD9327194.1"/>
    <property type="molecule type" value="Transcribed_RNA"/>
</dbReference>
<feature type="binding site" evidence="13">
    <location>
        <begin position="166"/>
        <end position="169"/>
    </location>
    <ligand>
        <name>substrate</name>
    </ligand>
</feature>
<dbReference type="NCBIfam" id="TIGR01163">
    <property type="entry name" value="rpe"/>
    <property type="match status" value="1"/>
</dbReference>
<keyword evidence="12" id="KW-0464">Manganese</keyword>
<dbReference type="AlphaFoldDB" id="A0A7S1Z3S0"/>
<accession>A0A7S1Z3S0</accession>
<dbReference type="NCBIfam" id="NF004076">
    <property type="entry name" value="PRK05581.1-4"/>
    <property type="match status" value="1"/>
</dbReference>
<name>A0A7S1Z3S0_TRICV</name>
<keyword evidence="8 12" id="KW-0479">Metal-binding</keyword>
<sequence length="247" mass="25938">MSSATAAKRKHDDASSSSSPSAIISPSLLSCDLSALARDASEMIDLGADWLHMDIMDGHFVPNISFGPPVIASLRKANKEAYLDCHLMVSDPMKWVGPMSKAGASLFTFHIESDMPADGGVDALIASIRESGMNVGVSIKPKTPVSDIAPLLDKVDLVLIMTVEPGFSGQKFMGDCMPKVKEVRDLAPGMDVQVDGGLSPATVDAATEAGANVIVAASAIFGSDDRGGVIQKLRESAERHFPGKAKQ</sequence>
<keyword evidence="10" id="KW-0119">Carbohydrate metabolism</keyword>
<comment type="cofactor">
    <cofactor evidence="2">
        <name>Mn(2+)</name>
        <dbReference type="ChEBI" id="CHEBI:29035"/>
    </cofactor>
</comment>
<comment type="cofactor">
    <cofactor evidence="4">
        <name>Zn(2+)</name>
        <dbReference type="ChEBI" id="CHEBI:29105"/>
    </cofactor>
</comment>
<evidence type="ECO:0000256" key="10">
    <source>
        <dbReference type="PIRNR" id="PIRNR001461"/>
    </source>
</evidence>
<evidence type="ECO:0000256" key="12">
    <source>
        <dbReference type="PIRSR" id="PIRSR001461-2"/>
    </source>
</evidence>
<feature type="active site" description="Proton donor" evidence="11">
    <location>
        <position position="195"/>
    </location>
</feature>
<evidence type="ECO:0000256" key="5">
    <source>
        <dbReference type="ARBA" id="ARBA00001954"/>
    </source>
</evidence>
<dbReference type="PANTHER" id="PTHR11749">
    <property type="entry name" value="RIBULOSE-5-PHOSPHATE-3-EPIMERASE"/>
    <property type="match status" value="1"/>
</dbReference>
<dbReference type="GO" id="GO:0005975">
    <property type="term" value="P:carbohydrate metabolic process"/>
    <property type="evidence" value="ECO:0007669"/>
    <property type="project" value="InterPro"/>
</dbReference>
<dbReference type="EC" id="5.1.3.1" evidence="7 10"/>
<feature type="binding site" evidence="12">
    <location>
        <position position="86"/>
    </location>
    <ligand>
        <name>a divalent metal cation</name>
        <dbReference type="ChEBI" id="CHEBI:60240"/>
    </ligand>
</feature>
<feature type="binding site" evidence="12">
    <location>
        <position position="54"/>
    </location>
    <ligand>
        <name>a divalent metal cation</name>
        <dbReference type="ChEBI" id="CHEBI:60240"/>
    </ligand>
</feature>
<dbReference type="PROSITE" id="PS01086">
    <property type="entry name" value="RIBUL_P_3_EPIMER_2"/>
    <property type="match status" value="1"/>
</dbReference>
<feature type="binding site" evidence="12">
    <location>
        <position position="195"/>
    </location>
    <ligand>
        <name>a divalent metal cation</name>
        <dbReference type="ChEBI" id="CHEBI:60240"/>
    </ligand>
</feature>
<proteinExistence type="inferred from homology"/>
<reference evidence="15" key="1">
    <citation type="submission" date="2021-01" db="EMBL/GenBank/DDBJ databases">
        <authorList>
            <person name="Corre E."/>
            <person name="Pelletier E."/>
            <person name="Niang G."/>
            <person name="Scheremetjew M."/>
            <person name="Finn R."/>
            <person name="Kale V."/>
            <person name="Holt S."/>
            <person name="Cochrane G."/>
            <person name="Meng A."/>
            <person name="Brown T."/>
            <person name="Cohen L."/>
        </authorList>
    </citation>
    <scope>NUCLEOTIDE SEQUENCE</scope>
    <source>
        <strain evidence="15">Grunow 1884</strain>
    </source>
</reference>
<evidence type="ECO:0000256" key="1">
    <source>
        <dbReference type="ARBA" id="ARBA00001782"/>
    </source>
</evidence>
<organism evidence="15">
    <name type="scientific">Trieres chinensis</name>
    <name type="common">Marine centric diatom</name>
    <name type="synonym">Odontella sinensis</name>
    <dbReference type="NCBI Taxonomy" id="1514140"/>
    <lineage>
        <taxon>Eukaryota</taxon>
        <taxon>Sar</taxon>
        <taxon>Stramenopiles</taxon>
        <taxon>Ochrophyta</taxon>
        <taxon>Bacillariophyta</taxon>
        <taxon>Mediophyceae</taxon>
        <taxon>Biddulphiophycidae</taxon>
        <taxon>Eupodiscales</taxon>
        <taxon>Parodontellaceae</taxon>
        <taxon>Trieres</taxon>
    </lineage>
</organism>
<feature type="binding site" evidence="13">
    <location>
        <position position="197"/>
    </location>
    <ligand>
        <name>substrate</name>
    </ligand>
</feature>
<feature type="binding site" evidence="13">
    <location>
        <begin position="217"/>
        <end position="218"/>
    </location>
    <ligand>
        <name>substrate</name>
    </ligand>
</feature>
<feature type="binding site" evidence="13">
    <location>
        <position position="27"/>
    </location>
    <ligand>
        <name>substrate</name>
    </ligand>
</feature>
<evidence type="ECO:0000256" key="7">
    <source>
        <dbReference type="ARBA" id="ARBA00013188"/>
    </source>
</evidence>
<evidence type="ECO:0000256" key="4">
    <source>
        <dbReference type="ARBA" id="ARBA00001947"/>
    </source>
</evidence>
<comment type="cofactor">
    <cofactor evidence="5">
        <name>Fe(2+)</name>
        <dbReference type="ChEBI" id="CHEBI:29033"/>
    </cofactor>
</comment>
<dbReference type="InterPro" id="IPR013785">
    <property type="entry name" value="Aldolase_TIM"/>
</dbReference>
<dbReference type="GO" id="GO:0046872">
    <property type="term" value="F:metal ion binding"/>
    <property type="evidence" value="ECO:0007669"/>
    <property type="project" value="UniProtKB-KW"/>
</dbReference>
<dbReference type="GO" id="GO:0006098">
    <property type="term" value="P:pentose-phosphate shunt"/>
    <property type="evidence" value="ECO:0007669"/>
    <property type="project" value="InterPro"/>
</dbReference>
<dbReference type="HAMAP" id="MF_02227">
    <property type="entry name" value="RPE"/>
    <property type="match status" value="1"/>
</dbReference>
<evidence type="ECO:0000256" key="6">
    <source>
        <dbReference type="ARBA" id="ARBA00009541"/>
    </source>
</evidence>
<comment type="similarity">
    <text evidence="6 10">Belongs to the ribulose-phosphate 3-epimerase family.</text>
</comment>
<protein>
    <recommendedName>
        <fullName evidence="7 10">Ribulose-phosphate 3-epimerase</fullName>
        <ecNumber evidence="7 10">5.1.3.1</ecNumber>
    </recommendedName>
</protein>
<keyword evidence="12" id="KW-0862">Zinc</keyword>
<feature type="region of interest" description="Disordered" evidence="14">
    <location>
        <begin position="1"/>
        <end position="22"/>
    </location>
</feature>
<feature type="binding site" evidence="13">
    <location>
        <position position="86"/>
    </location>
    <ligand>
        <name>substrate</name>
    </ligand>
</feature>
<evidence type="ECO:0000256" key="3">
    <source>
        <dbReference type="ARBA" id="ARBA00001941"/>
    </source>
</evidence>
<feature type="binding site" evidence="12">
    <location>
        <position position="52"/>
    </location>
    <ligand>
        <name>a divalent metal cation</name>
        <dbReference type="ChEBI" id="CHEBI:60240"/>
    </ligand>
</feature>
<gene>
    <name evidence="15" type="ORF">OSIN01602_LOCUS4118</name>
</gene>
<feature type="active site" description="Proton acceptor" evidence="11">
    <location>
        <position position="54"/>
    </location>
</feature>
<evidence type="ECO:0000256" key="9">
    <source>
        <dbReference type="ARBA" id="ARBA00023235"/>
    </source>
</evidence>
<dbReference type="Gene3D" id="3.20.20.70">
    <property type="entry name" value="Aldolase class I"/>
    <property type="match status" value="1"/>
</dbReference>
<evidence type="ECO:0000256" key="2">
    <source>
        <dbReference type="ARBA" id="ARBA00001936"/>
    </source>
</evidence>
<comment type="cofactor">
    <cofactor evidence="12">
        <name>a divalent metal cation</name>
        <dbReference type="ChEBI" id="CHEBI:60240"/>
    </cofactor>
    <text evidence="12">Binds 1 divalent metal cation per subunit.</text>
</comment>
<comment type="cofactor">
    <cofactor evidence="3">
        <name>Co(2+)</name>
        <dbReference type="ChEBI" id="CHEBI:48828"/>
    </cofactor>
</comment>
<dbReference type="PIRSF" id="PIRSF001461">
    <property type="entry name" value="RPE"/>
    <property type="match status" value="1"/>
</dbReference>
<dbReference type="SUPFAM" id="SSF51366">
    <property type="entry name" value="Ribulose-phoshate binding barrel"/>
    <property type="match status" value="1"/>
</dbReference>
<evidence type="ECO:0000256" key="11">
    <source>
        <dbReference type="PIRSR" id="PIRSR001461-1"/>
    </source>
</evidence>
<dbReference type="CDD" id="cd00429">
    <property type="entry name" value="RPE"/>
    <property type="match status" value="1"/>
</dbReference>
<keyword evidence="12" id="KW-0170">Cobalt</keyword>
<dbReference type="GO" id="GO:0004750">
    <property type="term" value="F:D-ribulose-phosphate 3-epimerase activity"/>
    <property type="evidence" value="ECO:0007669"/>
    <property type="project" value="UniProtKB-EC"/>
</dbReference>
<comment type="catalytic activity">
    <reaction evidence="1 10">
        <text>D-ribulose 5-phosphate = D-xylulose 5-phosphate</text>
        <dbReference type="Rhea" id="RHEA:13677"/>
        <dbReference type="ChEBI" id="CHEBI:57737"/>
        <dbReference type="ChEBI" id="CHEBI:58121"/>
        <dbReference type="EC" id="5.1.3.1"/>
    </reaction>
</comment>
<dbReference type="FunFam" id="3.20.20.70:FF:000171">
    <property type="entry name" value="Ribulose-phosphate 3-epimerase"/>
    <property type="match status" value="1"/>
</dbReference>
<dbReference type="InterPro" id="IPR011060">
    <property type="entry name" value="RibuloseP-bd_barrel"/>
</dbReference>